<dbReference type="Pfam" id="PF04069">
    <property type="entry name" value="OpuAC"/>
    <property type="match status" value="1"/>
</dbReference>
<dbReference type="GO" id="GO:0043190">
    <property type="term" value="C:ATP-binding cassette (ABC) transporter complex"/>
    <property type="evidence" value="ECO:0007669"/>
    <property type="project" value="InterPro"/>
</dbReference>
<dbReference type="InterPro" id="IPR007210">
    <property type="entry name" value="ABC_Gly_betaine_transp_sub-bd"/>
</dbReference>
<dbReference type="AlphaFoldDB" id="A0A7W9Q7V8"/>
<proteinExistence type="predicted"/>
<dbReference type="GO" id="GO:0022857">
    <property type="term" value="F:transmembrane transporter activity"/>
    <property type="evidence" value="ECO:0007669"/>
    <property type="project" value="InterPro"/>
</dbReference>
<dbReference type="Gene3D" id="3.40.190.120">
    <property type="entry name" value="Osmoprotection protein (prox), domain 2"/>
    <property type="match status" value="1"/>
</dbReference>
<dbReference type="Proteomes" id="UP000588098">
    <property type="component" value="Unassembled WGS sequence"/>
</dbReference>
<evidence type="ECO:0000259" key="1">
    <source>
        <dbReference type="Pfam" id="PF04069"/>
    </source>
</evidence>
<protein>
    <submittedName>
        <fullName evidence="2">Osmoprotectant transport system substrate-binding protein</fullName>
    </submittedName>
</protein>
<feature type="domain" description="ABC-type glycine betaine transport system substrate-binding" evidence="1">
    <location>
        <begin position="85"/>
        <end position="351"/>
    </location>
</feature>
<comment type="caution">
    <text evidence="2">The sequence shown here is derived from an EMBL/GenBank/DDBJ whole genome shotgun (WGS) entry which is preliminary data.</text>
</comment>
<reference evidence="2 3" key="1">
    <citation type="submission" date="2020-08" db="EMBL/GenBank/DDBJ databases">
        <title>Genomic Encyclopedia of Type Strains, Phase III (KMG-III): the genomes of soil and plant-associated and newly described type strains.</title>
        <authorList>
            <person name="Whitman W."/>
        </authorList>
    </citation>
    <scope>NUCLEOTIDE SEQUENCE [LARGE SCALE GENOMIC DNA]</scope>
    <source>
        <strain evidence="2 3">CECT 8305</strain>
    </source>
</reference>
<dbReference type="Gene3D" id="3.40.190.10">
    <property type="entry name" value="Periplasmic binding protein-like II"/>
    <property type="match status" value="1"/>
</dbReference>
<name>A0A7W9Q7V8_9ACTN</name>
<evidence type="ECO:0000313" key="3">
    <source>
        <dbReference type="Proteomes" id="UP000588098"/>
    </source>
</evidence>
<evidence type="ECO:0000313" key="2">
    <source>
        <dbReference type="EMBL" id="MBB5935228.1"/>
    </source>
</evidence>
<dbReference type="SUPFAM" id="SSF53850">
    <property type="entry name" value="Periplasmic binding protein-like II"/>
    <property type="match status" value="1"/>
</dbReference>
<keyword evidence="3" id="KW-1185">Reference proteome</keyword>
<accession>A0A7W9Q7V8</accession>
<gene>
    <name evidence="2" type="ORF">FHS42_002278</name>
</gene>
<dbReference type="EMBL" id="JACHJL010000004">
    <property type="protein sequence ID" value="MBB5935228.1"/>
    <property type="molecule type" value="Genomic_DNA"/>
</dbReference>
<dbReference type="CDD" id="cd13611">
    <property type="entry name" value="PBP2_YehZ"/>
    <property type="match status" value="1"/>
</dbReference>
<sequence length="360" mass="38474">MRTPDTSPPQGAAQGRTRLGARISARVSARMGAPRRSRTVLGAGLAAALLAPALLSGCGLHSGSIMADDVEPGTIGQGKPLKGADLTVTSKEFTEQIILGQIMGIAFQAAGAKVLDRTGIQGSIGAREAIKSGDADAMYEYTGTAWITYQGNEKPITDPHEQWLAVRDADHKSGIEWLQPGQLNNTYTLTTNEANAKKYGTKNLSDVAAATKRDSPPTLCVETEFSVRDDGLPGMRKAYGMKLPGSRVRKMDAGVIYREVSKGSACTFGEVTATDGRIQAMNLVVMKDDKHFFPNYNAAPEINGKALKKHPEIADVLNPITKKLTNAVAQRLNAKVDVDGDDPHDVALDWLVDEGFVKEG</sequence>
<organism evidence="2 3">
    <name type="scientific">Streptomyces zagrosensis</name>
    <dbReference type="NCBI Taxonomy" id="1042984"/>
    <lineage>
        <taxon>Bacteria</taxon>
        <taxon>Bacillati</taxon>
        <taxon>Actinomycetota</taxon>
        <taxon>Actinomycetes</taxon>
        <taxon>Kitasatosporales</taxon>
        <taxon>Streptomycetaceae</taxon>
        <taxon>Streptomyces</taxon>
    </lineage>
</organism>